<feature type="compositionally biased region" description="Basic and acidic residues" evidence="1">
    <location>
        <begin position="11"/>
        <end position="25"/>
    </location>
</feature>
<evidence type="ECO:0000313" key="4">
    <source>
        <dbReference type="Proteomes" id="UP001268864"/>
    </source>
</evidence>
<reference evidence="3 4" key="1">
    <citation type="submission" date="2022-06" db="EMBL/GenBank/DDBJ databases">
        <title>Halomicroarcula sp. a new haloarchaeum isolate from saline soil.</title>
        <authorList>
            <person name="Strakova D."/>
            <person name="Galisteo C."/>
            <person name="Sanchez-Porro C."/>
            <person name="Ventosa A."/>
        </authorList>
    </citation>
    <scope>NUCLEOTIDE SEQUENCE [LARGE SCALE GENOMIC DNA]</scope>
    <source>
        <strain evidence="3 4">S3CR25-11</strain>
    </source>
</reference>
<feature type="domain" description="Tetrapyrrole biosynthesis glutamyl-tRNA reductase dimerisation" evidence="2">
    <location>
        <begin position="18"/>
        <end position="89"/>
    </location>
</feature>
<organism evidence="3 4">
    <name type="scientific">Haloarcula onubensis</name>
    <dbReference type="NCBI Taxonomy" id="2950539"/>
    <lineage>
        <taxon>Archaea</taxon>
        <taxon>Methanobacteriati</taxon>
        <taxon>Methanobacteriota</taxon>
        <taxon>Stenosarchaea group</taxon>
        <taxon>Halobacteria</taxon>
        <taxon>Halobacteriales</taxon>
        <taxon>Haloarculaceae</taxon>
        <taxon>Haloarcula</taxon>
    </lineage>
</organism>
<keyword evidence="4" id="KW-1185">Reference proteome</keyword>
<comment type="caution">
    <text evidence="3">The sequence shown here is derived from an EMBL/GenBank/DDBJ whole genome shotgun (WGS) entry which is preliminary data.</text>
</comment>
<dbReference type="EMBL" id="JAMQOS010000004">
    <property type="protein sequence ID" value="MDS0282892.1"/>
    <property type="molecule type" value="Genomic_DNA"/>
</dbReference>
<feature type="region of interest" description="Disordered" evidence="1">
    <location>
        <begin position="1"/>
        <end position="25"/>
    </location>
</feature>
<proteinExistence type="predicted"/>
<gene>
    <name evidence="3" type="ORF">NDI86_12225</name>
</gene>
<dbReference type="RefSeq" id="WP_310900731.1">
    <property type="nucleotide sequence ID" value="NZ_JAMQOS010000004.1"/>
</dbReference>
<name>A0ABU2FRM0_9EURY</name>
<sequence>MAVQEETEPDSVARARDRLDREAEAVRTEQLERALSRLGERGELTPAQRAAVERLSERLVEGVFAGPRERLREPSNGTAAARTVLELFD</sequence>
<evidence type="ECO:0000256" key="1">
    <source>
        <dbReference type="SAM" id="MobiDB-lite"/>
    </source>
</evidence>
<dbReference type="InterPro" id="IPR036453">
    <property type="entry name" value="GluRdtase_dimer_dom_sf"/>
</dbReference>
<dbReference type="Pfam" id="PF00745">
    <property type="entry name" value="GlutR_dimer"/>
    <property type="match status" value="1"/>
</dbReference>
<evidence type="ECO:0000313" key="3">
    <source>
        <dbReference type="EMBL" id="MDS0282892.1"/>
    </source>
</evidence>
<dbReference type="InterPro" id="IPR015896">
    <property type="entry name" value="4pyrrol_synth_GluRdtase_dimer"/>
</dbReference>
<evidence type="ECO:0000259" key="2">
    <source>
        <dbReference type="Pfam" id="PF00745"/>
    </source>
</evidence>
<dbReference type="Proteomes" id="UP001268864">
    <property type="component" value="Unassembled WGS sequence"/>
</dbReference>
<accession>A0ABU2FRM0</accession>
<protein>
    <submittedName>
        <fullName evidence="3">Glutamyl-tRNA reductase</fullName>
    </submittedName>
</protein>
<dbReference type="SUPFAM" id="SSF69075">
    <property type="entry name" value="Glutamyl tRNA-reductase dimerization domain"/>
    <property type="match status" value="1"/>
</dbReference>